<evidence type="ECO:0000313" key="2">
    <source>
        <dbReference type="Proteomes" id="UP001281147"/>
    </source>
</evidence>
<gene>
    <name evidence="1" type="ORF">LTR37_014386</name>
</gene>
<comment type="caution">
    <text evidence="1">The sequence shown here is derived from an EMBL/GenBank/DDBJ whole genome shotgun (WGS) entry which is preliminary data.</text>
</comment>
<organism evidence="1 2">
    <name type="scientific">Vermiconidia calcicola</name>
    <dbReference type="NCBI Taxonomy" id="1690605"/>
    <lineage>
        <taxon>Eukaryota</taxon>
        <taxon>Fungi</taxon>
        <taxon>Dikarya</taxon>
        <taxon>Ascomycota</taxon>
        <taxon>Pezizomycotina</taxon>
        <taxon>Dothideomycetes</taxon>
        <taxon>Dothideomycetidae</taxon>
        <taxon>Mycosphaerellales</taxon>
        <taxon>Extremaceae</taxon>
        <taxon>Vermiconidia</taxon>
    </lineage>
</organism>
<accession>A0ACC3MVB1</accession>
<proteinExistence type="predicted"/>
<protein>
    <submittedName>
        <fullName evidence="1">Uncharacterized protein</fullName>
    </submittedName>
</protein>
<evidence type="ECO:0000313" key="1">
    <source>
        <dbReference type="EMBL" id="KAK3703539.1"/>
    </source>
</evidence>
<dbReference type="Proteomes" id="UP001281147">
    <property type="component" value="Unassembled WGS sequence"/>
</dbReference>
<reference evidence="1" key="1">
    <citation type="submission" date="2023-07" db="EMBL/GenBank/DDBJ databases">
        <title>Black Yeasts Isolated from many extreme environments.</title>
        <authorList>
            <person name="Coleine C."/>
            <person name="Stajich J.E."/>
            <person name="Selbmann L."/>
        </authorList>
    </citation>
    <scope>NUCLEOTIDE SEQUENCE</scope>
    <source>
        <strain evidence="1">CCFEE 5714</strain>
    </source>
</reference>
<sequence length="387" mass="43972">MTTRWPSGCLFAGSRITVYHHSSSRTIFFNRILQTREYAQKRSEQTAAPALPQPDHVKSALMIVEAKAKHDAVNPPRSTLPPPLSLPERGSETVFIYYFRIGRAYGTFYKNGVKAVWYNYKAAKLLKERMTKELGAKDVTDAVLKSLISRSDFQVLARNDRDIGKLPFFGLLVLVFGEWLPLFVPFMPNAVPGTCRIPKQVEGMREKAQERRRMSFRQGITEPSSEQLPGDERSGGRGDGTSSWPVAFNSDHRDAMLKNLRDDQLHHLSSSLGLHSRLWDRIQLPPPSSLLRRAINKRLQYISQDDLLLLRDGSAHDLSPDELHIACEERGLDVGGKKEEVIRETLGWWLQRQGEDGGRGRALMAMLFRRLAIREWVKLNVRANSSV</sequence>
<keyword evidence="2" id="KW-1185">Reference proteome</keyword>
<dbReference type="EMBL" id="JAUTXU010000150">
    <property type="protein sequence ID" value="KAK3703539.1"/>
    <property type="molecule type" value="Genomic_DNA"/>
</dbReference>
<name>A0ACC3MVB1_9PEZI</name>